<dbReference type="EMBL" id="JAGRPV010000001">
    <property type="protein sequence ID" value="MDI4648278.1"/>
    <property type="molecule type" value="Genomic_DNA"/>
</dbReference>
<reference evidence="2" key="1">
    <citation type="submission" date="2023-04" db="EMBL/GenBank/DDBJ databases">
        <title>Comparative genomic analysis of Cohnella hashimotonis sp. nov., isolated from the International Space Station.</title>
        <authorList>
            <person name="Venkateswaran K."/>
            <person name="Simpson A."/>
        </authorList>
    </citation>
    <scope>NUCLEOTIDE SEQUENCE</scope>
    <source>
        <strain evidence="2">F6_2S_P_1</strain>
    </source>
</reference>
<name>A0ABT6TPX1_9BACL</name>
<evidence type="ECO:0000313" key="3">
    <source>
        <dbReference type="Proteomes" id="UP001161691"/>
    </source>
</evidence>
<dbReference type="RefSeq" id="WP_282911005.1">
    <property type="nucleotide sequence ID" value="NZ_JAGRPV010000001.1"/>
</dbReference>
<proteinExistence type="predicted"/>
<accession>A0ABT6TPX1</accession>
<evidence type="ECO:0000259" key="1">
    <source>
        <dbReference type="Pfam" id="PF12671"/>
    </source>
</evidence>
<dbReference type="PANTHER" id="PTHR40032:SF1">
    <property type="entry name" value="EXPORTED PROTEIN"/>
    <property type="match status" value="1"/>
</dbReference>
<organism evidence="2 3">
    <name type="scientific">Cohnella hashimotonis</name>
    <dbReference type="NCBI Taxonomy" id="2826895"/>
    <lineage>
        <taxon>Bacteria</taxon>
        <taxon>Bacillati</taxon>
        <taxon>Bacillota</taxon>
        <taxon>Bacilli</taxon>
        <taxon>Bacillales</taxon>
        <taxon>Paenibacillaceae</taxon>
        <taxon>Cohnella</taxon>
    </lineage>
</organism>
<comment type="caution">
    <text evidence="2">The sequence shown here is derived from an EMBL/GenBank/DDBJ whole genome shotgun (WGS) entry which is preliminary data.</text>
</comment>
<dbReference type="Proteomes" id="UP001161691">
    <property type="component" value="Unassembled WGS sequence"/>
</dbReference>
<evidence type="ECO:0000313" key="2">
    <source>
        <dbReference type="EMBL" id="MDI4648278.1"/>
    </source>
</evidence>
<dbReference type="Pfam" id="PF12671">
    <property type="entry name" value="Amidase_6"/>
    <property type="match status" value="1"/>
</dbReference>
<keyword evidence="3" id="KW-1185">Reference proteome</keyword>
<gene>
    <name evidence="2" type="ORF">KB449_25225</name>
</gene>
<feature type="domain" description="Putative amidase" evidence="1">
    <location>
        <begin position="195"/>
        <end position="354"/>
    </location>
</feature>
<dbReference type="PANTHER" id="PTHR40032">
    <property type="entry name" value="EXPORTED PROTEIN-RELATED"/>
    <property type="match status" value="1"/>
</dbReference>
<protein>
    <submittedName>
        <fullName evidence="2">Amidase domain-containing protein</fullName>
    </submittedName>
</protein>
<sequence>MPELDERIKRALVEYVNAVNEADLNRSPEALAQVGDEAHRWRLQRRTRAIRRRDAVSSSRPRRGEIRARVLRWNAGEKEAFVDLQLRIARACGTGEAVYAEERIERERIRLVPFGGEWRLDRAEPLGDERSSAALLGTGAEGAFGPGDEWPVAPSVPFIPTRDGYAAWQGTASGGVQAAPWANPYGGSPARSGPYDREAAVAYAESWWDKANPAYELFEVNCTNYVSQCLFAGGAPMNYTGKRESGWWYHGLSGGQERWSYSWAVANSLQHFLSQPRPAGLRALRVERPEQLSPGDVICYDWDGNGQFRHNTIVTATDGDGMPLVNANTVPSRHRYWDYRDSYAWTENTRYRFYHVEAIF</sequence>
<dbReference type="InterPro" id="IPR024301">
    <property type="entry name" value="Amidase_6"/>
</dbReference>